<dbReference type="STRING" id="103827.A0A0N5D6Y3"/>
<dbReference type="InterPro" id="IPR011709">
    <property type="entry name" value="DEAD-box_helicase_OB_fold"/>
</dbReference>
<evidence type="ECO:0000313" key="25">
    <source>
        <dbReference type="WBParaSite" id="TCLT_0000880801-mRNA-1"/>
    </source>
</evidence>
<evidence type="ECO:0000256" key="3">
    <source>
        <dbReference type="ARBA" id="ARBA00009815"/>
    </source>
</evidence>
<evidence type="ECO:0000259" key="20">
    <source>
        <dbReference type="PROSITE" id="PS51194"/>
    </source>
</evidence>
<name>A0A0N5D6Y3_THECL</name>
<dbReference type="PROSITE" id="PS01278">
    <property type="entry name" value="MTTASE_RADICAL"/>
    <property type="match status" value="1"/>
</dbReference>
<dbReference type="InterPro" id="IPR020612">
    <property type="entry name" value="Methylthiotransferase_CS"/>
</dbReference>
<feature type="region of interest" description="Disordered" evidence="17">
    <location>
        <begin position="1"/>
        <end position="20"/>
    </location>
</feature>
<dbReference type="FunFam" id="3.40.50.300:FF:000578">
    <property type="entry name" value="probable ATP-dependent RNA helicase DHX35"/>
    <property type="match status" value="1"/>
</dbReference>
<evidence type="ECO:0000259" key="18">
    <source>
        <dbReference type="PROSITE" id="PS50926"/>
    </source>
</evidence>
<dbReference type="GO" id="GO:0005829">
    <property type="term" value="C:cytosol"/>
    <property type="evidence" value="ECO:0007669"/>
    <property type="project" value="TreeGrafter"/>
</dbReference>
<reference evidence="23 24" key="2">
    <citation type="submission" date="2018-11" db="EMBL/GenBank/DDBJ databases">
        <authorList>
            <consortium name="Pathogen Informatics"/>
        </authorList>
    </citation>
    <scope>NUCLEOTIDE SEQUENCE [LARGE SCALE GENOMIC DNA]</scope>
</reference>
<dbReference type="Pfam" id="PF01938">
    <property type="entry name" value="TRAM"/>
    <property type="match status" value="1"/>
</dbReference>
<dbReference type="Gene3D" id="3.80.30.20">
    <property type="entry name" value="tm_1862 like domain"/>
    <property type="match status" value="1"/>
</dbReference>
<dbReference type="EMBL" id="UYYF01004684">
    <property type="protein sequence ID" value="VDN06380.1"/>
    <property type="molecule type" value="Genomic_DNA"/>
</dbReference>
<evidence type="ECO:0000259" key="19">
    <source>
        <dbReference type="PROSITE" id="PS51192"/>
    </source>
</evidence>
<dbReference type="InterPro" id="IPR006638">
    <property type="entry name" value="Elp3/MiaA/NifB-like_rSAM"/>
</dbReference>
<comment type="cofactor">
    <cofactor evidence="1">
        <name>[4Fe-4S] cluster</name>
        <dbReference type="ChEBI" id="CHEBI:49883"/>
    </cofactor>
</comment>
<dbReference type="FunFam" id="3.80.30.20:FF:000003">
    <property type="entry name" value="CDK5 regulatory subunit-associated protein 1"/>
    <property type="match status" value="1"/>
</dbReference>
<comment type="similarity">
    <text evidence="2">Belongs to the DEAD box helicase family. DEAH subfamily.</text>
</comment>
<dbReference type="InterPro" id="IPR002792">
    <property type="entry name" value="TRAM_dom"/>
</dbReference>
<evidence type="ECO:0000256" key="6">
    <source>
        <dbReference type="ARBA" id="ARBA00022691"/>
    </source>
</evidence>
<dbReference type="InterPro" id="IPR002464">
    <property type="entry name" value="DNA/RNA_helicase_DEAH_CS"/>
</dbReference>
<comment type="catalytic activity">
    <reaction evidence="14">
        <text>ATP + H2O = ADP + phosphate + H(+)</text>
        <dbReference type="Rhea" id="RHEA:13065"/>
        <dbReference type="ChEBI" id="CHEBI:15377"/>
        <dbReference type="ChEBI" id="CHEBI:15378"/>
        <dbReference type="ChEBI" id="CHEBI:30616"/>
        <dbReference type="ChEBI" id="CHEBI:43474"/>
        <dbReference type="ChEBI" id="CHEBI:456216"/>
        <dbReference type="EC" id="3.6.4.13"/>
    </reaction>
</comment>
<dbReference type="SMART" id="SM00729">
    <property type="entry name" value="Elp3"/>
    <property type="match status" value="1"/>
</dbReference>
<dbReference type="GO" id="GO:0003724">
    <property type="term" value="F:RNA helicase activity"/>
    <property type="evidence" value="ECO:0007669"/>
    <property type="project" value="UniProtKB-EC"/>
</dbReference>
<dbReference type="OrthoDB" id="10253254at2759"/>
<evidence type="ECO:0000256" key="16">
    <source>
        <dbReference type="ARBA" id="ARBA00074452"/>
    </source>
</evidence>
<sequence>MISDRRNRSRCPTSFLKPRDHDTDDRAVSLILEDRVIDDVNINPVVSNPFLSLSIEQQRARLPIFKYRTHILYMLEKYRVLIIVGETGCGKSTQVPQYLMEAGWACDGRKVGVTQPRRIAAVTLASRVADEKSCKLGEDVGYVVRFDDMTDSKTKIKAFIIYLTDGILLREFMSDPLLNQYSIVMIDEAHERSVNTDIILGLLRKIITVRQDLRVIVSSATLDAVLFRDFFELNDTNDKSRDVASILSVEGRAHPVTVYYTKNPVSDYMQKTVETVLRIHKNEYPGDVLAFLTGQDEVESVTKQLIEASKGLKKDSDKLWVVPMYGSLPASEQLKIFESTSHGSRKVVVATNIAETSLTVPGIAYVIDCGFVKLRSLNPNNCLESLIKLPISQASAQQRAGRAGRIRPGKCYRLYPEEEYDKLLVSAIPEMQRLNLSTVILLLKALGIHNVLRFNYLSRPPAFAMIEGLQLLFCLGALSKDGLLTNPLGTQMAEFPLPPQLSKILLCSGEFGCSEEIAIIIAMLQIQDVFMLPLKGRHQAELMKRKFSVEEGDHLTMLNVFTNFMQNGRSKQWCAKHFLNYRGLRRAESIRNQLLSFMMRCDIPLKSCRDNGVKPILRCLVKGLFSQAAYYHFSGDYVTVRDEYHLQLYKKSAIMYRKEFPKWVIFSEVLQDSIRDVSVIEPEWLYQLAPEYYEFGTFKSLVAESVQKERATSAVQKRPLRFIDGPGLDDFIRDVSGKCLSKVMPKIEQTDRFLKEDDVRGDGLKVKFITYGCQMNVNDVELVRSLLLTKGYVETTDIKKADVVLLMTCSIREGAENKVWNELKELKKIRGKRGVTGVLGLISISHLGCCMAERVKHNLLACTENVDVVAGPDSYRDLPRLLAVARSGSMAINVQLSLDETYADIAPVRSDKSSRTAFVSIMRGCDNMCTYCVVPYTRGRERSRPLDSILDEIKHLSDQGVKQVTLLGQNVNSYRDLSETSFPLPSIAEPGLAPGFQTKYKPKKGGHSFLTLLDKVSEIDPEMRIRFTSPHPKDFPIEVIQLIKERSNICKQIHLPAQSGSNAVLKTMGRGYSRESYLELVNRIKNLIPNISLTSDFIAGFCGETEHCHQESLDLIRRVLYSFCYVYPYSQREKTKAYRYIIDNVPNEVKNRRHQELAQVFREGALKFNETLVGSKQLVLIEETSKRSSEHLRGWTDGGVNVIVPKYHYVGSSMIELKPGDYVAVKILTCNSQTLQARTLCLTKLSDFERLKGSTSK</sequence>
<evidence type="ECO:0000259" key="21">
    <source>
        <dbReference type="PROSITE" id="PS51449"/>
    </source>
</evidence>
<feature type="domain" description="Helicase ATP-binding" evidence="19">
    <location>
        <begin position="72"/>
        <end position="240"/>
    </location>
</feature>
<dbReference type="GO" id="GO:0035597">
    <property type="term" value="F:tRNA-2-methylthio-N(6)-dimethylallyladenosine(37) synthase activity"/>
    <property type="evidence" value="ECO:0007669"/>
    <property type="project" value="TreeGrafter"/>
</dbReference>
<dbReference type="CDD" id="cd18791">
    <property type="entry name" value="SF2_C_RHA"/>
    <property type="match status" value="1"/>
</dbReference>
<dbReference type="PROSITE" id="PS51449">
    <property type="entry name" value="MTTASE_N"/>
    <property type="match status" value="1"/>
</dbReference>
<dbReference type="InterPro" id="IPR007197">
    <property type="entry name" value="rSAM"/>
</dbReference>
<dbReference type="FunFam" id="3.40.50.12160:FF:000003">
    <property type="entry name" value="CDK5 regulatory subunit-associated protein 1"/>
    <property type="match status" value="1"/>
</dbReference>
<dbReference type="WBParaSite" id="TCLT_0000880801-mRNA-1">
    <property type="protein sequence ID" value="TCLT_0000880801-mRNA-1"/>
    <property type="gene ID" value="TCLT_0000880801"/>
</dbReference>
<evidence type="ECO:0000313" key="23">
    <source>
        <dbReference type="EMBL" id="VDN06380.1"/>
    </source>
</evidence>
<dbReference type="Pfam" id="PF00270">
    <property type="entry name" value="DEAD"/>
    <property type="match status" value="1"/>
</dbReference>
<comment type="function">
    <text evidence="15">Potential regulator of CDK5 activity.</text>
</comment>
<comment type="similarity">
    <text evidence="3">Belongs to the methylthiotransferase family. MiaB subfamily.</text>
</comment>
<dbReference type="Pfam" id="PF07717">
    <property type="entry name" value="OB_NTP_bind"/>
    <property type="match status" value="1"/>
</dbReference>
<dbReference type="InterPro" id="IPR005839">
    <property type="entry name" value="Methylthiotransferase"/>
</dbReference>
<dbReference type="InterPro" id="IPR001650">
    <property type="entry name" value="Helicase_C-like"/>
</dbReference>
<dbReference type="SFLD" id="SFLDF00273">
    <property type="entry name" value="(dimethylallyl)adenosine_tRNA"/>
    <property type="match status" value="1"/>
</dbReference>
<dbReference type="PANTHER" id="PTHR43020:SF2">
    <property type="entry name" value="MITOCHONDRIAL TRNA METHYLTHIOTRANSFERASE CDK5RAP1"/>
    <property type="match status" value="1"/>
</dbReference>
<evidence type="ECO:0000256" key="17">
    <source>
        <dbReference type="SAM" id="MobiDB-lite"/>
    </source>
</evidence>
<dbReference type="Gene3D" id="3.40.50.300">
    <property type="entry name" value="P-loop containing nucleotide triphosphate hydrolases"/>
    <property type="match status" value="2"/>
</dbReference>
<dbReference type="SMART" id="SM00847">
    <property type="entry name" value="HA2"/>
    <property type="match status" value="1"/>
</dbReference>
<feature type="domain" description="MTTase N-terminal" evidence="21">
    <location>
        <begin position="764"/>
        <end position="887"/>
    </location>
</feature>
<evidence type="ECO:0000259" key="22">
    <source>
        <dbReference type="PROSITE" id="PS51918"/>
    </source>
</evidence>
<protein>
    <recommendedName>
        <fullName evidence="16">CDK5RAP1-like protein</fullName>
        <ecNumber evidence="4">3.6.4.13</ecNumber>
    </recommendedName>
</protein>
<dbReference type="InterPro" id="IPR013848">
    <property type="entry name" value="Methylthiotransferase_N"/>
</dbReference>
<dbReference type="CDD" id="cd17980">
    <property type="entry name" value="DEXHc_DHX35"/>
    <property type="match status" value="1"/>
</dbReference>
<keyword evidence="13" id="KW-0411">Iron-sulfur</keyword>
<dbReference type="InterPro" id="IPR006463">
    <property type="entry name" value="MiaB_methiolase"/>
</dbReference>
<dbReference type="SUPFAM" id="SSF102114">
    <property type="entry name" value="Radical SAM enzymes"/>
    <property type="match status" value="1"/>
</dbReference>
<dbReference type="InterPro" id="IPR007502">
    <property type="entry name" value="Helicase-assoc_dom"/>
</dbReference>
<dbReference type="Pfam" id="PF04408">
    <property type="entry name" value="WHD_HA2"/>
    <property type="match status" value="1"/>
</dbReference>
<evidence type="ECO:0000256" key="10">
    <source>
        <dbReference type="ARBA" id="ARBA00022806"/>
    </source>
</evidence>
<dbReference type="PROSITE" id="PS50926">
    <property type="entry name" value="TRAM"/>
    <property type="match status" value="1"/>
</dbReference>
<dbReference type="SFLD" id="SFLDG01082">
    <property type="entry name" value="B12-binding_domain_containing"/>
    <property type="match status" value="1"/>
</dbReference>
<keyword evidence="12" id="KW-0408">Iron</keyword>
<dbReference type="SFLD" id="SFLDG01061">
    <property type="entry name" value="methylthiotransferase"/>
    <property type="match status" value="1"/>
</dbReference>
<dbReference type="Gene3D" id="3.40.50.12160">
    <property type="entry name" value="Methylthiotransferase, N-terminal domain"/>
    <property type="match status" value="1"/>
</dbReference>
<dbReference type="GO" id="GO:0016787">
    <property type="term" value="F:hydrolase activity"/>
    <property type="evidence" value="ECO:0007669"/>
    <property type="project" value="UniProtKB-KW"/>
</dbReference>
<dbReference type="SUPFAM" id="SSF52540">
    <property type="entry name" value="P-loop containing nucleoside triphosphate hydrolases"/>
    <property type="match status" value="1"/>
</dbReference>
<evidence type="ECO:0000256" key="7">
    <source>
        <dbReference type="ARBA" id="ARBA00022723"/>
    </source>
</evidence>
<dbReference type="Gene3D" id="1.20.120.1080">
    <property type="match status" value="1"/>
</dbReference>
<keyword evidence="10" id="KW-0347">Helicase</keyword>
<dbReference type="GO" id="GO:0003676">
    <property type="term" value="F:nucleic acid binding"/>
    <property type="evidence" value="ECO:0007669"/>
    <property type="project" value="InterPro"/>
</dbReference>
<keyword evidence="11" id="KW-0067">ATP-binding</keyword>
<dbReference type="InterPro" id="IPR048333">
    <property type="entry name" value="HA2_WH"/>
</dbReference>
<dbReference type="Pfam" id="PF21010">
    <property type="entry name" value="HA2_C"/>
    <property type="match status" value="1"/>
</dbReference>
<dbReference type="InterPro" id="IPR058240">
    <property type="entry name" value="rSAM_sf"/>
</dbReference>
<dbReference type="Pfam" id="PF00271">
    <property type="entry name" value="Helicase_C"/>
    <property type="match status" value="1"/>
</dbReference>
<dbReference type="Proteomes" id="UP000276776">
    <property type="component" value="Unassembled WGS sequence"/>
</dbReference>
<evidence type="ECO:0000256" key="12">
    <source>
        <dbReference type="ARBA" id="ARBA00023004"/>
    </source>
</evidence>
<evidence type="ECO:0000313" key="24">
    <source>
        <dbReference type="Proteomes" id="UP000276776"/>
    </source>
</evidence>
<evidence type="ECO:0000256" key="13">
    <source>
        <dbReference type="ARBA" id="ARBA00023014"/>
    </source>
</evidence>
<dbReference type="SMART" id="SM00490">
    <property type="entry name" value="HELICc"/>
    <property type="match status" value="1"/>
</dbReference>
<proteinExistence type="inferred from homology"/>
<dbReference type="PANTHER" id="PTHR43020">
    <property type="entry name" value="CDK5 REGULATORY SUBUNIT-ASSOCIATED PROTEIN 1"/>
    <property type="match status" value="1"/>
</dbReference>
<dbReference type="InterPro" id="IPR014001">
    <property type="entry name" value="Helicase_ATP-bd"/>
</dbReference>
<dbReference type="GO" id="GO:0060255">
    <property type="term" value="P:regulation of macromolecule metabolic process"/>
    <property type="evidence" value="ECO:0007669"/>
    <property type="project" value="UniProtKB-ARBA"/>
</dbReference>
<dbReference type="Pfam" id="PF00919">
    <property type="entry name" value="UPF0004"/>
    <property type="match status" value="1"/>
</dbReference>
<dbReference type="EC" id="3.6.4.13" evidence="4"/>
<feature type="domain" description="TRAM" evidence="18">
    <location>
        <begin position="1170"/>
        <end position="1241"/>
    </location>
</feature>
<dbReference type="InterPro" id="IPR023404">
    <property type="entry name" value="rSAM_horseshoe"/>
</dbReference>
<dbReference type="InterPro" id="IPR011545">
    <property type="entry name" value="DEAD/DEAH_box_helicase_dom"/>
</dbReference>
<keyword evidence="24" id="KW-1185">Reference proteome</keyword>
<evidence type="ECO:0000256" key="1">
    <source>
        <dbReference type="ARBA" id="ARBA00001966"/>
    </source>
</evidence>
<dbReference type="GO" id="GO:0005739">
    <property type="term" value="C:mitochondrion"/>
    <property type="evidence" value="ECO:0007669"/>
    <property type="project" value="TreeGrafter"/>
</dbReference>
<keyword evidence="8" id="KW-0547">Nucleotide-binding</keyword>
<dbReference type="AlphaFoldDB" id="A0A0N5D6Y3"/>
<feature type="domain" description="Helicase C-terminal" evidence="20">
    <location>
        <begin position="272"/>
        <end position="447"/>
    </location>
</feature>
<dbReference type="OMA" id="PLGIQMT"/>
<dbReference type="PROSITE" id="PS00690">
    <property type="entry name" value="DEAH_ATP_HELICASE"/>
    <property type="match status" value="1"/>
</dbReference>
<keyword evidence="9" id="KW-0378">Hydrolase</keyword>
<dbReference type="PROSITE" id="PS51194">
    <property type="entry name" value="HELICASE_CTER"/>
    <property type="match status" value="1"/>
</dbReference>
<evidence type="ECO:0000256" key="4">
    <source>
        <dbReference type="ARBA" id="ARBA00012552"/>
    </source>
</evidence>
<dbReference type="PROSITE" id="PS51192">
    <property type="entry name" value="HELICASE_ATP_BIND_1"/>
    <property type="match status" value="1"/>
</dbReference>
<dbReference type="SFLD" id="SFLDF00413">
    <property type="entry name" value="CDK5RAP1"/>
    <property type="match status" value="1"/>
</dbReference>
<dbReference type="InterPro" id="IPR027417">
    <property type="entry name" value="P-loop_NTPase"/>
</dbReference>
<accession>A0A0N5D6Y3</accession>
<evidence type="ECO:0000256" key="5">
    <source>
        <dbReference type="ARBA" id="ARBA00022485"/>
    </source>
</evidence>
<dbReference type="GO" id="GO:0051539">
    <property type="term" value="F:4 iron, 4 sulfur cluster binding"/>
    <property type="evidence" value="ECO:0007669"/>
    <property type="project" value="UniProtKB-KW"/>
</dbReference>
<dbReference type="FunFam" id="3.40.50.300:FF:000767">
    <property type="entry name" value="Putative ATP-dependent RNA helicase DHX35"/>
    <property type="match status" value="1"/>
</dbReference>
<dbReference type="GO" id="GO:0005524">
    <property type="term" value="F:ATP binding"/>
    <property type="evidence" value="ECO:0007669"/>
    <property type="project" value="UniProtKB-KW"/>
</dbReference>
<keyword evidence="5" id="KW-0004">4Fe-4S</keyword>
<evidence type="ECO:0000256" key="11">
    <source>
        <dbReference type="ARBA" id="ARBA00022840"/>
    </source>
</evidence>
<gene>
    <name evidence="23" type="ORF">TCLT_LOCUS8797</name>
</gene>
<dbReference type="PROSITE" id="PS51918">
    <property type="entry name" value="RADICAL_SAM"/>
    <property type="match status" value="1"/>
</dbReference>
<evidence type="ECO:0000256" key="9">
    <source>
        <dbReference type="ARBA" id="ARBA00022801"/>
    </source>
</evidence>
<keyword evidence="7" id="KW-0479">Metal-binding</keyword>
<organism evidence="25">
    <name type="scientific">Thelazia callipaeda</name>
    <name type="common">Oriental eyeworm</name>
    <name type="synonym">Parasitic nematode</name>
    <dbReference type="NCBI Taxonomy" id="103827"/>
    <lineage>
        <taxon>Eukaryota</taxon>
        <taxon>Metazoa</taxon>
        <taxon>Ecdysozoa</taxon>
        <taxon>Nematoda</taxon>
        <taxon>Chromadorea</taxon>
        <taxon>Rhabditida</taxon>
        <taxon>Spirurina</taxon>
        <taxon>Spiruromorpha</taxon>
        <taxon>Thelazioidea</taxon>
        <taxon>Thelaziidae</taxon>
        <taxon>Thelazia</taxon>
    </lineage>
</organism>
<evidence type="ECO:0000256" key="8">
    <source>
        <dbReference type="ARBA" id="ARBA00022741"/>
    </source>
</evidence>
<feature type="domain" description="Radical SAM core" evidence="22">
    <location>
        <begin position="911"/>
        <end position="1167"/>
    </location>
</feature>
<evidence type="ECO:0000256" key="2">
    <source>
        <dbReference type="ARBA" id="ARBA00008792"/>
    </source>
</evidence>
<dbReference type="GO" id="GO:0080090">
    <property type="term" value="P:regulation of primary metabolic process"/>
    <property type="evidence" value="ECO:0007669"/>
    <property type="project" value="UniProtKB-ARBA"/>
</dbReference>
<dbReference type="InterPro" id="IPR038135">
    <property type="entry name" value="Methylthiotransferase_N_sf"/>
</dbReference>
<dbReference type="Pfam" id="PF04055">
    <property type="entry name" value="Radical_SAM"/>
    <property type="match status" value="1"/>
</dbReference>
<evidence type="ECO:0000256" key="15">
    <source>
        <dbReference type="ARBA" id="ARBA00053923"/>
    </source>
</evidence>
<dbReference type="SFLD" id="SFLDS00029">
    <property type="entry name" value="Radical_SAM"/>
    <property type="match status" value="1"/>
</dbReference>
<reference evidence="25" key="1">
    <citation type="submission" date="2017-02" db="UniProtKB">
        <authorList>
            <consortium name="WormBaseParasite"/>
        </authorList>
    </citation>
    <scope>IDENTIFICATION</scope>
</reference>
<dbReference type="SMART" id="SM00487">
    <property type="entry name" value="DEXDc"/>
    <property type="match status" value="1"/>
</dbReference>
<keyword evidence="6" id="KW-0949">S-adenosyl-L-methionine</keyword>
<dbReference type="NCBIfam" id="TIGR00089">
    <property type="entry name" value="MiaB/RimO family radical SAM methylthiotransferase"/>
    <property type="match status" value="1"/>
</dbReference>
<dbReference type="GO" id="GO:0046872">
    <property type="term" value="F:metal ion binding"/>
    <property type="evidence" value="ECO:0007669"/>
    <property type="project" value="UniProtKB-KW"/>
</dbReference>
<evidence type="ECO:0000256" key="14">
    <source>
        <dbReference type="ARBA" id="ARBA00047984"/>
    </source>
</evidence>